<evidence type="ECO:0000313" key="5">
    <source>
        <dbReference type="Proteomes" id="UP000033121"/>
    </source>
</evidence>
<keyword evidence="1 2" id="KW-0732">Signal</keyword>
<keyword evidence="5" id="KW-1185">Reference proteome</keyword>
<accession>A0A0E9MZ34</accession>
<dbReference type="InterPro" id="IPR017853">
    <property type="entry name" value="GH"/>
</dbReference>
<comment type="caution">
    <text evidence="4">The sequence shown here is derived from an EMBL/GenBank/DDBJ whole genome shotgun (WGS) entry which is preliminary data.</text>
</comment>
<dbReference type="PANTHER" id="PTHR43405:SF1">
    <property type="entry name" value="GLYCOSYL HYDROLASE DIGH"/>
    <property type="match status" value="1"/>
</dbReference>
<organism evidence="4 5">
    <name type="scientific">Flavihumibacter petaseus NBRC 106054</name>
    <dbReference type="NCBI Taxonomy" id="1220578"/>
    <lineage>
        <taxon>Bacteria</taxon>
        <taxon>Pseudomonadati</taxon>
        <taxon>Bacteroidota</taxon>
        <taxon>Chitinophagia</taxon>
        <taxon>Chitinophagales</taxon>
        <taxon>Chitinophagaceae</taxon>
        <taxon>Flavihumibacter</taxon>
    </lineage>
</organism>
<evidence type="ECO:0000256" key="2">
    <source>
        <dbReference type="SAM" id="SignalP"/>
    </source>
</evidence>
<protein>
    <recommendedName>
        <fullName evidence="3">Glycosyl hydrolase-like 10 domain-containing protein</fullName>
    </recommendedName>
</protein>
<reference evidence="4 5" key="1">
    <citation type="submission" date="2015-04" db="EMBL/GenBank/DDBJ databases">
        <title>Whole genome shotgun sequence of Flavihumibacter petaseus NBRC 106054.</title>
        <authorList>
            <person name="Miyazawa S."/>
            <person name="Hosoyama A."/>
            <person name="Hashimoto M."/>
            <person name="Noguchi M."/>
            <person name="Tsuchikane K."/>
            <person name="Ohji S."/>
            <person name="Yamazoe A."/>
            <person name="Ichikawa N."/>
            <person name="Kimura A."/>
            <person name="Fujita N."/>
        </authorList>
    </citation>
    <scope>NUCLEOTIDE SEQUENCE [LARGE SCALE GENOMIC DNA]</scope>
    <source>
        <strain evidence="4 5">NBRC 106054</strain>
    </source>
</reference>
<name>A0A0E9MZ34_9BACT</name>
<feature type="signal peptide" evidence="2">
    <location>
        <begin position="1"/>
        <end position="20"/>
    </location>
</feature>
<dbReference type="PANTHER" id="PTHR43405">
    <property type="entry name" value="GLYCOSYL HYDROLASE DIGH"/>
    <property type="match status" value="1"/>
</dbReference>
<evidence type="ECO:0000313" key="4">
    <source>
        <dbReference type="EMBL" id="GAO42808.1"/>
    </source>
</evidence>
<dbReference type="Pfam" id="PF02638">
    <property type="entry name" value="GHL10"/>
    <property type="match status" value="1"/>
</dbReference>
<gene>
    <name evidence="4" type="ORF">FPE01S_01_18260</name>
</gene>
<dbReference type="InterPro" id="IPR052177">
    <property type="entry name" value="Divisome_Glycosyl_Hydrolase"/>
</dbReference>
<dbReference type="STRING" id="1220578.FPE01S_01_18260"/>
<sequence>MKKTACTLALICTFFHFASAQMQDTIPSPAPSAVVEMAPAEFRAVWIATVDNIDWPDRGTTDPAQQRAQYIKLLDMHVRNGMNAVIVQIRPAADAFYPSPYEPWSEWLTGRQGRPPAPYYDPLQFMIAEAHARKLEFHAWLNPYRAIFNLKQTLPAADHVTRANPEWFLNYGDKKYFDPGNKAAQQFVVKVVQDIVKRYDVDAIHFDDYFYPYRIAGKEFPDGRSYIAYGAGMTRADWRRSNVDSIIVQLSRAIKQEKPWVKFGISPFGIWRNKDQDSLGSNTRGGQTNYDDLYADILLWLREGWIDYVAPQIYFEFGHKAADYATLLKWWSEHSYGRHCYIGLGIYKANVNAAWKDKTQLPRQVRASRETPNVQGQIYFSSKSFVNNPNGWSDSLRLDLYRLPAPIPEMPWLPKPPGTKPNNAPGISAN</sequence>
<dbReference type="AlphaFoldDB" id="A0A0E9MZ34"/>
<feature type="chain" id="PRO_5002429980" description="Glycosyl hydrolase-like 10 domain-containing protein" evidence="2">
    <location>
        <begin position="21"/>
        <end position="430"/>
    </location>
</feature>
<evidence type="ECO:0000256" key="1">
    <source>
        <dbReference type="ARBA" id="ARBA00022729"/>
    </source>
</evidence>
<dbReference type="InterPro" id="IPR003790">
    <property type="entry name" value="GHL10"/>
</dbReference>
<dbReference type="EMBL" id="BBWV01000001">
    <property type="protein sequence ID" value="GAO42808.1"/>
    <property type="molecule type" value="Genomic_DNA"/>
</dbReference>
<proteinExistence type="predicted"/>
<evidence type="ECO:0000259" key="3">
    <source>
        <dbReference type="Pfam" id="PF02638"/>
    </source>
</evidence>
<dbReference type="Gene3D" id="3.20.20.80">
    <property type="entry name" value="Glycosidases"/>
    <property type="match status" value="1"/>
</dbReference>
<dbReference type="RefSeq" id="WP_072053966.1">
    <property type="nucleotide sequence ID" value="NZ_BBWV01000001.1"/>
</dbReference>
<dbReference type="SUPFAM" id="SSF51445">
    <property type="entry name" value="(Trans)glycosidases"/>
    <property type="match status" value="1"/>
</dbReference>
<feature type="domain" description="Glycosyl hydrolase-like 10" evidence="3">
    <location>
        <begin position="41"/>
        <end position="356"/>
    </location>
</feature>
<dbReference type="Proteomes" id="UP000033121">
    <property type="component" value="Unassembled WGS sequence"/>
</dbReference>